<keyword evidence="2" id="KW-1185">Reference proteome</keyword>
<evidence type="ECO:0000313" key="2">
    <source>
        <dbReference type="Proteomes" id="UP000308600"/>
    </source>
</evidence>
<dbReference type="Proteomes" id="UP000308600">
    <property type="component" value="Unassembled WGS sequence"/>
</dbReference>
<name>A0ACD3B1V7_9AGAR</name>
<gene>
    <name evidence="1" type="ORF">BDN72DRAFT_957832</name>
</gene>
<dbReference type="EMBL" id="ML208293">
    <property type="protein sequence ID" value="TFK71816.1"/>
    <property type="molecule type" value="Genomic_DNA"/>
</dbReference>
<reference evidence="1 2" key="1">
    <citation type="journal article" date="2019" name="Nat. Ecol. Evol.">
        <title>Megaphylogeny resolves global patterns of mushroom evolution.</title>
        <authorList>
            <person name="Varga T."/>
            <person name="Krizsan K."/>
            <person name="Foldi C."/>
            <person name="Dima B."/>
            <person name="Sanchez-Garcia M."/>
            <person name="Sanchez-Ramirez S."/>
            <person name="Szollosi G.J."/>
            <person name="Szarkandi J.G."/>
            <person name="Papp V."/>
            <person name="Albert L."/>
            <person name="Andreopoulos W."/>
            <person name="Angelini C."/>
            <person name="Antonin V."/>
            <person name="Barry K.W."/>
            <person name="Bougher N.L."/>
            <person name="Buchanan P."/>
            <person name="Buyck B."/>
            <person name="Bense V."/>
            <person name="Catcheside P."/>
            <person name="Chovatia M."/>
            <person name="Cooper J."/>
            <person name="Damon W."/>
            <person name="Desjardin D."/>
            <person name="Finy P."/>
            <person name="Geml J."/>
            <person name="Haridas S."/>
            <person name="Hughes K."/>
            <person name="Justo A."/>
            <person name="Karasinski D."/>
            <person name="Kautmanova I."/>
            <person name="Kiss B."/>
            <person name="Kocsube S."/>
            <person name="Kotiranta H."/>
            <person name="LaButti K.M."/>
            <person name="Lechner B.E."/>
            <person name="Liimatainen K."/>
            <person name="Lipzen A."/>
            <person name="Lukacs Z."/>
            <person name="Mihaltcheva S."/>
            <person name="Morgado L.N."/>
            <person name="Niskanen T."/>
            <person name="Noordeloos M.E."/>
            <person name="Ohm R.A."/>
            <person name="Ortiz-Santana B."/>
            <person name="Ovrebo C."/>
            <person name="Racz N."/>
            <person name="Riley R."/>
            <person name="Savchenko A."/>
            <person name="Shiryaev A."/>
            <person name="Soop K."/>
            <person name="Spirin V."/>
            <person name="Szebenyi C."/>
            <person name="Tomsovsky M."/>
            <person name="Tulloss R.E."/>
            <person name="Uehling J."/>
            <person name="Grigoriev I.V."/>
            <person name="Vagvolgyi C."/>
            <person name="Papp T."/>
            <person name="Martin F.M."/>
            <person name="Miettinen O."/>
            <person name="Hibbett D.S."/>
            <person name="Nagy L.G."/>
        </authorList>
    </citation>
    <scope>NUCLEOTIDE SEQUENCE [LARGE SCALE GENOMIC DNA]</scope>
    <source>
        <strain evidence="1 2">NL-1719</strain>
    </source>
</reference>
<proteinExistence type="predicted"/>
<sequence length="334" mass="37119">MLFTTTARVPSSQPPRPRKPTLLVVFVHGFIGTEESFSNFPSDLQQVLKPLTKSRSVKCEVYPSYQTKGDFNQAVLSFSRWLKNLVRQRETDRGYCKNADGVKVVLCGHSMGGMLIADALLHLHVDCLHRGELWPRIIACIAFDSPFFGVDPVSVLEALAPVQATLDLFMETADSIKFELPVIGGPATAMASRTLRYAVFQYAFFGLVLYIGGKCLYKVSTAIADYWKFIRCTFEGTKGNLIGATVKVAKLRNVRFSVLYAAHNPPSSSSMKTFVCLPDRKDPAFKHFHPIHNTRVNNVIQGHISMFTPKSNSAYSSLVKDVAKKIGSTLFQNV</sequence>
<protein>
    <submittedName>
        <fullName evidence="1">Uncharacterized protein</fullName>
    </submittedName>
</protein>
<evidence type="ECO:0000313" key="1">
    <source>
        <dbReference type="EMBL" id="TFK71816.1"/>
    </source>
</evidence>
<accession>A0ACD3B1V7</accession>
<organism evidence="1 2">
    <name type="scientific">Pluteus cervinus</name>
    <dbReference type="NCBI Taxonomy" id="181527"/>
    <lineage>
        <taxon>Eukaryota</taxon>
        <taxon>Fungi</taxon>
        <taxon>Dikarya</taxon>
        <taxon>Basidiomycota</taxon>
        <taxon>Agaricomycotina</taxon>
        <taxon>Agaricomycetes</taxon>
        <taxon>Agaricomycetidae</taxon>
        <taxon>Agaricales</taxon>
        <taxon>Pluteineae</taxon>
        <taxon>Pluteaceae</taxon>
        <taxon>Pluteus</taxon>
    </lineage>
</organism>